<dbReference type="Proteomes" id="UP001469553">
    <property type="component" value="Unassembled WGS sequence"/>
</dbReference>
<sequence length="70" mass="7929">MGDFKCGALKGHWLSIIADLKLIGWSGDTRRSHWVKLEKVHRKIAPFMKHCKSGDYAAFLSSLCVLAKDR</sequence>
<protein>
    <submittedName>
        <fullName evidence="1">Uncharacterized protein</fullName>
    </submittedName>
</protein>
<comment type="caution">
    <text evidence="1">The sequence shown here is derived from an EMBL/GenBank/DDBJ whole genome shotgun (WGS) entry which is preliminary data.</text>
</comment>
<keyword evidence="2" id="KW-1185">Reference proteome</keyword>
<proteinExistence type="predicted"/>
<name>A0ABV0Y1V0_9TELE</name>
<reference evidence="1 2" key="1">
    <citation type="submission" date="2021-06" db="EMBL/GenBank/DDBJ databases">
        <authorList>
            <person name="Palmer J.M."/>
        </authorList>
    </citation>
    <scope>NUCLEOTIDE SEQUENCE [LARGE SCALE GENOMIC DNA]</scope>
    <source>
        <strain evidence="1 2">AS_MEX2019</strain>
        <tissue evidence="1">Muscle</tissue>
    </source>
</reference>
<dbReference type="EMBL" id="JAHRIP010019855">
    <property type="protein sequence ID" value="MEQ2287670.1"/>
    <property type="molecule type" value="Genomic_DNA"/>
</dbReference>
<accession>A0ABV0Y1V0</accession>
<evidence type="ECO:0000313" key="1">
    <source>
        <dbReference type="EMBL" id="MEQ2287670.1"/>
    </source>
</evidence>
<evidence type="ECO:0000313" key="2">
    <source>
        <dbReference type="Proteomes" id="UP001469553"/>
    </source>
</evidence>
<organism evidence="1 2">
    <name type="scientific">Ameca splendens</name>
    <dbReference type="NCBI Taxonomy" id="208324"/>
    <lineage>
        <taxon>Eukaryota</taxon>
        <taxon>Metazoa</taxon>
        <taxon>Chordata</taxon>
        <taxon>Craniata</taxon>
        <taxon>Vertebrata</taxon>
        <taxon>Euteleostomi</taxon>
        <taxon>Actinopterygii</taxon>
        <taxon>Neopterygii</taxon>
        <taxon>Teleostei</taxon>
        <taxon>Neoteleostei</taxon>
        <taxon>Acanthomorphata</taxon>
        <taxon>Ovalentaria</taxon>
        <taxon>Atherinomorphae</taxon>
        <taxon>Cyprinodontiformes</taxon>
        <taxon>Goodeidae</taxon>
        <taxon>Ameca</taxon>
    </lineage>
</organism>
<gene>
    <name evidence="1" type="ORF">AMECASPLE_015060</name>
</gene>